<dbReference type="SUPFAM" id="SSF47413">
    <property type="entry name" value="lambda repressor-like DNA-binding domains"/>
    <property type="match status" value="1"/>
</dbReference>
<dbReference type="RefSeq" id="WP_055244947.1">
    <property type="nucleotide sequence ID" value="NZ_CABIWA010000017.1"/>
</dbReference>
<organism evidence="1 2">
    <name type="scientific">Anaerotruncus colihominis</name>
    <dbReference type="NCBI Taxonomy" id="169435"/>
    <lineage>
        <taxon>Bacteria</taxon>
        <taxon>Bacillati</taxon>
        <taxon>Bacillota</taxon>
        <taxon>Clostridia</taxon>
        <taxon>Eubacteriales</taxon>
        <taxon>Oscillospiraceae</taxon>
        <taxon>Anaerotruncus</taxon>
    </lineage>
</organism>
<evidence type="ECO:0008006" key="3">
    <source>
        <dbReference type="Google" id="ProtNLM"/>
    </source>
</evidence>
<evidence type="ECO:0000313" key="2">
    <source>
        <dbReference type="Proteomes" id="UP000095765"/>
    </source>
</evidence>
<reference evidence="1 2" key="1">
    <citation type="submission" date="2015-09" db="EMBL/GenBank/DDBJ databases">
        <authorList>
            <consortium name="Pathogen Informatics"/>
        </authorList>
    </citation>
    <scope>NUCLEOTIDE SEQUENCE [LARGE SCALE GENOMIC DNA]</scope>
    <source>
        <strain evidence="1 2">2789STDY5834939</strain>
    </source>
</reference>
<name>A0A174Q5W3_9FIRM</name>
<dbReference type="GO" id="GO:0003677">
    <property type="term" value="F:DNA binding"/>
    <property type="evidence" value="ECO:0007669"/>
    <property type="project" value="InterPro"/>
</dbReference>
<dbReference type="InterPro" id="IPR010982">
    <property type="entry name" value="Lambda_DNA-bd_dom_sf"/>
</dbReference>
<dbReference type="EMBL" id="CZBE01000009">
    <property type="protein sequence ID" value="CUP68854.1"/>
    <property type="molecule type" value="Genomic_DNA"/>
</dbReference>
<dbReference type="AlphaFoldDB" id="A0A174Q5W3"/>
<accession>A0A174Q5W3</accession>
<gene>
    <name evidence="1" type="ORF">ERS852551_01612</name>
</gene>
<dbReference type="Proteomes" id="UP000095765">
    <property type="component" value="Unassembled WGS sequence"/>
</dbReference>
<proteinExistence type="predicted"/>
<protein>
    <recommendedName>
        <fullName evidence="3">XRE family transcriptional regulator</fullName>
    </recommendedName>
</protein>
<sequence length="77" mass="8823">MKQYYSIPVVYYPILTAAIKEKNISKSVIADYIGISKEVLSYKLSGKIPFTYHEALTIQVLFFPDIPLDNLFSCLRC</sequence>
<evidence type="ECO:0000313" key="1">
    <source>
        <dbReference type="EMBL" id="CUP68854.1"/>
    </source>
</evidence>